<dbReference type="KEGG" id="ttq:NIES37_34000"/>
<keyword evidence="2" id="KW-0472">Membrane</keyword>
<feature type="transmembrane region" description="Helical" evidence="2">
    <location>
        <begin position="39"/>
        <end position="58"/>
    </location>
</feature>
<evidence type="ECO:0000313" key="4">
    <source>
        <dbReference type="EMBL" id="BAY99418.1"/>
    </source>
</evidence>
<keyword evidence="1" id="KW-0175">Coiled coil</keyword>
<proteinExistence type="predicted"/>
<organism evidence="4 5">
    <name type="scientific">Tolypothrix tenuis PCC 7101</name>
    <dbReference type="NCBI Taxonomy" id="231146"/>
    <lineage>
        <taxon>Bacteria</taxon>
        <taxon>Bacillati</taxon>
        <taxon>Cyanobacteriota</taxon>
        <taxon>Cyanophyceae</taxon>
        <taxon>Nostocales</taxon>
        <taxon>Tolypothrichaceae</taxon>
        <taxon>Tolypothrix</taxon>
    </lineage>
</organism>
<dbReference type="GO" id="GO:0015562">
    <property type="term" value="F:efflux transmembrane transporter activity"/>
    <property type="evidence" value="ECO:0007669"/>
    <property type="project" value="InterPro"/>
</dbReference>
<gene>
    <name evidence="4" type="ORF">NIES37_34000</name>
</gene>
<dbReference type="InterPro" id="IPR050739">
    <property type="entry name" value="MFP"/>
</dbReference>
<dbReference type="Gene3D" id="2.40.50.100">
    <property type="match status" value="1"/>
</dbReference>
<evidence type="ECO:0000313" key="5">
    <source>
        <dbReference type="Proteomes" id="UP000218785"/>
    </source>
</evidence>
<dbReference type="NCBIfam" id="TIGR03794">
    <property type="entry name" value="NHLM_micro_HlyD"/>
    <property type="match status" value="1"/>
</dbReference>
<evidence type="ECO:0000256" key="1">
    <source>
        <dbReference type="SAM" id="Coils"/>
    </source>
</evidence>
<dbReference type="PANTHER" id="PTHR30386">
    <property type="entry name" value="MEMBRANE FUSION SUBUNIT OF EMRAB-TOLC MULTIDRUG EFFLUX PUMP"/>
    <property type="match status" value="1"/>
</dbReference>
<accession>A0A1Z4N103</accession>
<keyword evidence="2" id="KW-0812">Transmembrane</keyword>
<dbReference type="InterPro" id="IPR058625">
    <property type="entry name" value="MdtA-like_BSH"/>
</dbReference>
<protein>
    <submittedName>
        <fullName evidence="4">HlyD family secretion protein</fullName>
    </submittedName>
</protein>
<dbReference type="Pfam" id="PF25917">
    <property type="entry name" value="BSH_RND"/>
    <property type="match status" value="1"/>
</dbReference>
<reference evidence="4 5" key="1">
    <citation type="submission" date="2017-06" db="EMBL/GenBank/DDBJ databases">
        <title>Genome sequencing of cyanobaciteial culture collection at National Institute for Environmental Studies (NIES).</title>
        <authorList>
            <person name="Hirose Y."/>
            <person name="Shimura Y."/>
            <person name="Fujisawa T."/>
            <person name="Nakamura Y."/>
            <person name="Kawachi M."/>
        </authorList>
    </citation>
    <scope>NUCLEOTIDE SEQUENCE [LARGE SCALE GENOMIC DNA]</scope>
    <source>
        <strain evidence="4 5">NIES-37</strain>
    </source>
</reference>
<dbReference type="Proteomes" id="UP000218785">
    <property type="component" value="Chromosome"/>
</dbReference>
<dbReference type="PRINTS" id="PR01490">
    <property type="entry name" value="RTXTOXIND"/>
</dbReference>
<dbReference type="SUPFAM" id="SSF111369">
    <property type="entry name" value="HlyD-like secretion proteins"/>
    <property type="match status" value="1"/>
</dbReference>
<keyword evidence="2" id="KW-1133">Transmembrane helix</keyword>
<sequence>MVPQQETQKNNMFRKEALEKVASPEQLDQLIQVTNPKRWFSLVALGSLVAAGLAWSILGRIPIIVTGRGVLVYPSKVVTVQAANSGRIQSLNVQVGDKVKKGQVLATIDQTELRKQLQLSYEKLAQLRSQDQTANNAQIERSGLEQSATLRQKEALQQSLQTVQSLTPVLREKGLEVIKRDRQTLKQRLDTLRELQPTLKKRWEDRQTLFKEGAVPQDTVLQARQEFIGAQAQINEAESQLNQLDEKEASAQRDYLNNLNQVNELQAQIKALDSRQASQKEQDINTNTNRRKEIQETQRLIAQLELQLQHSTQIVSDFSGTVLEVTAKPGQLLEAGAGIGTIAAQESNAKLVNVAFLPVSEGKKIKPGMPLQITPSTVKREEVGGILGKVANVSAFPITQQGAASLIGNPDIVTSIISQGPQLAVFTEMEQDSSTYSGYRWSSSKGPDQKITPGTTSSVRITVENRAPITFVLPILKTWTGLN</sequence>
<feature type="domain" description="Multidrug resistance protein MdtA-like barrel-sandwich hybrid" evidence="3">
    <location>
        <begin position="77"/>
        <end position="337"/>
    </location>
</feature>
<name>A0A1Z4N103_9CYAN</name>
<dbReference type="EMBL" id="AP018248">
    <property type="protein sequence ID" value="BAY99418.1"/>
    <property type="molecule type" value="Genomic_DNA"/>
</dbReference>
<feature type="coiled-coil region" evidence="1">
    <location>
        <begin position="220"/>
        <end position="314"/>
    </location>
</feature>
<keyword evidence="5" id="KW-1185">Reference proteome</keyword>
<evidence type="ECO:0000256" key="2">
    <source>
        <dbReference type="SAM" id="Phobius"/>
    </source>
</evidence>
<dbReference type="RefSeq" id="WP_096577520.1">
    <property type="nucleotide sequence ID" value="NZ_CAWNJS010000001.1"/>
</dbReference>
<evidence type="ECO:0000259" key="3">
    <source>
        <dbReference type="Pfam" id="PF25917"/>
    </source>
</evidence>
<dbReference type="AlphaFoldDB" id="A0A1Z4N103"/>
<dbReference type="InterPro" id="IPR022275">
    <property type="entry name" value="NHPM_bacteriocin_SS_HylD"/>
</dbReference>
<dbReference type="PANTHER" id="PTHR30386:SF28">
    <property type="entry name" value="EXPORTED PROTEIN"/>
    <property type="match status" value="1"/>
</dbReference>